<evidence type="ECO:0000313" key="2">
    <source>
        <dbReference type="Proteomes" id="UP001056120"/>
    </source>
</evidence>
<proteinExistence type="predicted"/>
<protein>
    <submittedName>
        <fullName evidence="1">Uncharacterized protein</fullName>
    </submittedName>
</protein>
<reference evidence="1 2" key="2">
    <citation type="journal article" date="2022" name="Mol. Ecol. Resour.">
        <title>The genomes of chicory, endive, great burdock and yacon provide insights into Asteraceae paleo-polyploidization history and plant inulin production.</title>
        <authorList>
            <person name="Fan W."/>
            <person name="Wang S."/>
            <person name="Wang H."/>
            <person name="Wang A."/>
            <person name="Jiang F."/>
            <person name="Liu H."/>
            <person name="Zhao H."/>
            <person name="Xu D."/>
            <person name="Zhang Y."/>
        </authorList>
    </citation>
    <scope>NUCLEOTIDE SEQUENCE [LARGE SCALE GENOMIC DNA]</scope>
    <source>
        <strain evidence="2">cv. Yunnan</strain>
        <tissue evidence="1">Leaves</tissue>
    </source>
</reference>
<reference evidence="2" key="1">
    <citation type="journal article" date="2022" name="Mol. Ecol. Resour.">
        <title>The genomes of chicory, endive, great burdock and yacon provide insights into Asteraceae palaeo-polyploidization history and plant inulin production.</title>
        <authorList>
            <person name="Fan W."/>
            <person name="Wang S."/>
            <person name="Wang H."/>
            <person name="Wang A."/>
            <person name="Jiang F."/>
            <person name="Liu H."/>
            <person name="Zhao H."/>
            <person name="Xu D."/>
            <person name="Zhang Y."/>
        </authorList>
    </citation>
    <scope>NUCLEOTIDE SEQUENCE [LARGE SCALE GENOMIC DNA]</scope>
    <source>
        <strain evidence="2">cv. Yunnan</strain>
    </source>
</reference>
<keyword evidence="2" id="KW-1185">Reference proteome</keyword>
<dbReference type="EMBL" id="CM042031">
    <property type="protein sequence ID" value="KAI3783667.1"/>
    <property type="molecule type" value="Genomic_DNA"/>
</dbReference>
<gene>
    <name evidence="1" type="ORF">L1987_42753</name>
</gene>
<organism evidence="1 2">
    <name type="scientific">Smallanthus sonchifolius</name>
    <dbReference type="NCBI Taxonomy" id="185202"/>
    <lineage>
        <taxon>Eukaryota</taxon>
        <taxon>Viridiplantae</taxon>
        <taxon>Streptophyta</taxon>
        <taxon>Embryophyta</taxon>
        <taxon>Tracheophyta</taxon>
        <taxon>Spermatophyta</taxon>
        <taxon>Magnoliopsida</taxon>
        <taxon>eudicotyledons</taxon>
        <taxon>Gunneridae</taxon>
        <taxon>Pentapetalae</taxon>
        <taxon>asterids</taxon>
        <taxon>campanulids</taxon>
        <taxon>Asterales</taxon>
        <taxon>Asteraceae</taxon>
        <taxon>Asteroideae</taxon>
        <taxon>Heliantheae alliance</taxon>
        <taxon>Millerieae</taxon>
        <taxon>Smallanthus</taxon>
    </lineage>
</organism>
<comment type="caution">
    <text evidence="1">The sequence shown here is derived from an EMBL/GenBank/DDBJ whole genome shotgun (WGS) entry which is preliminary data.</text>
</comment>
<evidence type="ECO:0000313" key="1">
    <source>
        <dbReference type="EMBL" id="KAI3783667.1"/>
    </source>
</evidence>
<name>A0ACB9GJL7_9ASTR</name>
<dbReference type="Proteomes" id="UP001056120">
    <property type="component" value="Linkage Group LG14"/>
</dbReference>
<accession>A0ACB9GJL7</accession>
<sequence length="124" mass="13877">MCVEMGVPFLGRVPLDPKLCKAAEEGKSCFGRDECRVSASAPSAIIKPASFKAYKSWLNSGLLMVKVCRFVDTTDKLFPVDDKMLALLLLFKTEDQVWAFGLDYVVFVCLTIDNVPDLVDKFWC</sequence>